<feature type="compositionally biased region" description="Basic and acidic residues" evidence="1">
    <location>
        <begin position="37"/>
        <end position="52"/>
    </location>
</feature>
<organism evidence="2 3">
    <name type="scientific">Stichopus japonicus</name>
    <name type="common">Sea cucumber</name>
    <dbReference type="NCBI Taxonomy" id="307972"/>
    <lineage>
        <taxon>Eukaryota</taxon>
        <taxon>Metazoa</taxon>
        <taxon>Echinodermata</taxon>
        <taxon>Eleutherozoa</taxon>
        <taxon>Echinozoa</taxon>
        <taxon>Holothuroidea</taxon>
        <taxon>Aspidochirotacea</taxon>
        <taxon>Aspidochirotida</taxon>
        <taxon>Stichopodidae</taxon>
        <taxon>Apostichopus</taxon>
    </lineage>
</organism>
<reference evidence="2 3" key="1">
    <citation type="journal article" date="2017" name="PLoS Biol.">
        <title>The sea cucumber genome provides insights into morphological evolution and visceral regeneration.</title>
        <authorList>
            <person name="Zhang X."/>
            <person name="Sun L."/>
            <person name="Yuan J."/>
            <person name="Sun Y."/>
            <person name="Gao Y."/>
            <person name="Zhang L."/>
            <person name="Li S."/>
            <person name="Dai H."/>
            <person name="Hamel J.F."/>
            <person name="Liu C."/>
            <person name="Yu Y."/>
            <person name="Liu S."/>
            <person name="Lin W."/>
            <person name="Guo K."/>
            <person name="Jin S."/>
            <person name="Xu P."/>
            <person name="Storey K.B."/>
            <person name="Huan P."/>
            <person name="Zhang T."/>
            <person name="Zhou Y."/>
            <person name="Zhang J."/>
            <person name="Lin C."/>
            <person name="Li X."/>
            <person name="Xing L."/>
            <person name="Huo D."/>
            <person name="Sun M."/>
            <person name="Wang L."/>
            <person name="Mercier A."/>
            <person name="Li F."/>
            <person name="Yang H."/>
            <person name="Xiang J."/>
        </authorList>
    </citation>
    <scope>NUCLEOTIDE SEQUENCE [LARGE SCALE GENOMIC DNA]</scope>
    <source>
        <strain evidence="2">Shaxun</strain>
        <tissue evidence="2">Muscle</tissue>
    </source>
</reference>
<feature type="compositionally biased region" description="Acidic residues" evidence="1">
    <location>
        <begin position="1"/>
        <end position="11"/>
    </location>
</feature>
<evidence type="ECO:0000256" key="1">
    <source>
        <dbReference type="SAM" id="MobiDB-lite"/>
    </source>
</evidence>
<accession>A0A2G8KDJ8</accession>
<feature type="compositionally biased region" description="Polar residues" evidence="1">
    <location>
        <begin position="16"/>
        <end position="25"/>
    </location>
</feature>
<sequence>MDSEAETVFDGDEGRSTPSSSQSTDLFDDDNDEEDDGRVMEVSDESGSRPDDTATWSRDSNSQHLLQHIVARTQNVISQNIHSGRTGLPLSGGTFKSVSQNKPSGIACFPFQSGGTFKSNQCTKNSKSSCRESKIHAISQSHQRQTVPRVTLEGDRLTASENERRRNSLSDFKLPNDDTKKTVFDDDTDSDDESFVNGVHGISAALYRLLLLTGLDSRVRLTSAYFTHGAVTYLIQGI</sequence>
<feature type="compositionally biased region" description="Polar residues" evidence="1">
    <location>
        <begin position="138"/>
        <end position="148"/>
    </location>
</feature>
<proteinExistence type="predicted"/>
<feature type="region of interest" description="Disordered" evidence="1">
    <location>
        <begin position="133"/>
        <end position="174"/>
    </location>
</feature>
<comment type="caution">
    <text evidence="2">The sequence shown here is derived from an EMBL/GenBank/DDBJ whole genome shotgun (WGS) entry which is preliminary data.</text>
</comment>
<dbReference type="EMBL" id="MRZV01000668">
    <property type="protein sequence ID" value="PIK46071.1"/>
    <property type="molecule type" value="Genomic_DNA"/>
</dbReference>
<gene>
    <name evidence="2" type="ORF">BSL78_17064</name>
</gene>
<feature type="compositionally biased region" description="Basic and acidic residues" evidence="1">
    <location>
        <begin position="152"/>
        <end position="174"/>
    </location>
</feature>
<evidence type="ECO:0000313" key="3">
    <source>
        <dbReference type="Proteomes" id="UP000230750"/>
    </source>
</evidence>
<keyword evidence="3" id="KW-1185">Reference proteome</keyword>
<feature type="compositionally biased region" description="Acidic residues" evidence="1">
    <location>
        <begin position="26"/>
        <end position="36"/>
    </location>
</feature>
<evidence type="ECO:0000313" key="2">
    <source>
        <dbReference type="EMBL" id="PIK46071.1"/>
    </source>
</evidence>
<name>A0A2G8KDJ8_STIJA</name>
<dbReference type="Proteomes" id="UP000230750">
    <property type="component" value="Unassembled WGS sequence"/>
</dbReference>
<dbReference type="AlphaFoldDB" id="A0A2G8KDJ8"/>
<protein>
    <submittedName>
        <fullName evidence="2">Uncharacterized protein</fullName>
    </submittedName>
</protein>
<feature type="region of interest" description="Disordered" evidence="1">
    <location>
        <begin position="1"/>
        <end position="60"/>
    </location>
</feature>